<name>A0ABR8CFW8_9CYAN</name>
<dbReference type="RefSeq" id="WP_190581703.1">
    <property type="nucleotide sequence ID" value="NZ_CAWPQU010000052.1"/>
</dbReference>
<comment type="caution">
    <text evidence="1">The sequence shown here is derived from an EMBL/GenBank/DDBJ whole genome shotgun (WGS) entry which is preliminary data.</text>
</comment>
<accession>A0ABR8CFW8</accession>
<dbReference type="EMBL" id="JACJQY010000056">
    <property type="protein sequence ID" value="MBD2319564.1"/>
    <property type="molecule type" value="Genomic_DNA"/>
</dbReference>
<gene>
    <name evidence="1" type="ORF">H6G05_22325</name>
</gene>
<evidence type="ECO:0000313" key="1">
    <source>
        <dbReference type="EMBL" id="MBD2319564.1"/>
    </source>
</evidence>
<reference evidence="1 2" key="1">
    <citation type="journal article" date="2020" name="ISME J.">
        <title>Comparative genomics reveals insights into cyanobacterial evolution and habitat adaptation.</title>
        <authorList>
            <person name="Chen M.Y."/>
            <person name="Teng W.K."/>
            <person name="Zhao L."/>
            <person name="Hu C.X."/>
            <person name="Zhou Y.K."/>
            <person name="Han B.P."/>
            <person name="Song L.R."/>
            <person name="Shu W.S."/>
        </authorList>
    </citation>
    <scope>NUCLEOTIDE SEQUENCE [LARGE SCALE GENOMIC DNA]</scope>
    <source>
        <strain evidence="1 2">FACHB-1050</strain>
    </source>
</reference>
<keyword evidence="2" id="KW-1185">Reference proteome</keyword>
<sequence>MLFKSYKNILPASVAFMGGIMFVVGQPEFAFANYQAGYTPSDRPKPQRTQGGGSRLLLKVVPTPSHAQPLQDVVL</sequence>
<protein>
    <submittedName>
        <fullName evidence="1">Uncharacterized protein</fullName>
    </submittedName>
</protein>
<proteinExistence type="predicted"/>
<dbReference type="Proteomes" id="UP000618445">
    <property type="component" value="Unassembled WGS sequence"/>
</dbReference>
<evidence type="ECO:0000313" key="2">
    <source>
        <dbReference type="Proteomes" id="UP000618445"/>
    </source>
</evidence>
<organism evidence="1 2">
    <name type="scientific">Phormidium tenue FACHB-1050</name>
    <dbReference type="NCBI Taxonomy" id="2692857"/>
    <lineage>
        <taxon>Bacteria</taxon>
        <taxon>Bacillati</taxon>
        <taxon>Cyanobacteriota</taxon>
        <taxon>Cyanophyceae</taxon>
        <taxon>Oscillatoriophycideae</taxon>
        <taxon>Oscillatoriales</taxon>
        <taxon>Oscillatoriaceae</taxon>
        <taxon>Phormidium</taxon>
    </lineage>
</organism>